<dbReference type="EMBL" id="JBHTKA010000007">
    <property type="protein sequence ID" value="MFD1001347.1"/>
    <property type="molecule type" value="Genomic_DNA"/>
</dbReference>
<evidence type="ECO:0000259" key="2">
    <source>
        <dbReference type="Pfam" id="PF18962"/>
    </source>
</evidence>
<protein>
    <submittedName>
        <fullName evidence="3">Choice-of-anchor J domain-containing protein</fullName>
    </submittedName>
</protein>
<proteinExistence type="predicted"/>
<evidence type="ECO:0000256" key="1">
    <source>
        <dbReference type="SAM" id="SignalP"/>
    </source>
</evidence>
<dbReference type="Proteomes" id="UP001597112">
    <property type="component" value="Unassembled WGS sequence"/>
</dbReference>
<keyword evidence="4" id="KW-1185">Reference proteome</keyword>
<name>A0ABW3K5D4_9BACT</name>
<feature type="chain" id="PRO_5046479399" evidence="1">
    <location>
        <begin position="38"/>
        <end position="601"/>
    </location>
</feature>
<dbReference type="RefSeq" id="WP_377580979.1">
    <property type="nucleotide sequence ID" value="NZ_JBHTKA010000007.1"/>
</dbReference>
<dbReference type="Gene3D" id="2.60.120.380">
    <property type="match status" value="1"/>
</dbReference>
<sequence>MHQFYSGQKYFRCSKQFTCSLLVGLAFLFCATVQVYAQQVTFYESFDETDVGELPEGWTTWQNGGGAQIYWAVFKYNPFGVEKYVISNIEPGRDGMTDEDWLITPQITPAEGDYLMFDSRRSFFDTGDNFEIRISTTTNKAPEAFTETLATYTEAEMPFYVEKLRVDLSEYKGIPIHIAFVHISNVGSEAESGIWFMDDVEVRPIQAAYIDDTYFRQATSPPQPPVKLGDVAFPGIVEFAVNGDYDNVDLTSITFTTEGTTDVSLIKEVKVYYTTDEFVSIDDLIAGLVPMFGSLENPTETFEVTGNVSMELENLHFFWIVYTLDDTRELTFPYPQIDITFEKYIANGQEYIPSVRTYFGAIDVVPPTVVNDNFVDAIEITPDVERYGSSTYPATYEPEHDVIAYCHNNGYEMIHSVWWHFTAPGNGLVTADLAESRFNTIVAFFDENMNQVACNDDINSNQQQSRITDYAMRKGQKIYIRVSDIGGFGGTSYHESGVVIMDFTFSAPVGTEDDYRSIALSAPYPNPASTTASFDLEVQKPGDITIDIQDMLGKRVMEQQTKYSAGKHTVTFDASALRPGTYVVRVEGHGTHQTRKLIITR</sequence>
<evidence type="ECO:0000313" key="4">
    <source>
        <dbReference type="Proteomes" id="UP001597112"/>
    </source>
</evidence>
<comment type="caution">
    <text evidence="3">The sequence shown here is derived from an EMBL/GenBank/DDBJ whole genome shotgun (WGS) entry which is preliminary data.</text>
</comment>
<dbReference type="InterPro" id="IPR026444">
    <property type="entry name" value="Secre_tail"/>
</dbReference>
<feature type="domain" description="Secretion system C-terminal sorting" evidence="2">
    <location>
        <begin position="524"/>
        <end position="599"/>
    </location>
</feature>
<evidence type="ECO:0000313" key="3">
    <source>
        <dbReference type="EMBL" id="MFD1001347.1"/>
    </source>
</evidence>
<reference evidence="4" key="1">
    <citation type="journal article" date="2019" name="Int. J. Syst. Evol. Microbiol.">
        <title>The Global Catalogue of Microorganisms (GCM) 10K type strain sequencing project: providing services to taxonomists for standard genome sequencing and annotation.</title>
        <authorList>
            <consortium name="The Broad Institute Genomics Platform"/>
            <consortium name="The Broad Institute Genome Sequencing Center for Infectious Disease"/>
            <person name="Wu L."/>
            <person name="Ma J."/>
        </authorList>
    </citation>
    <scope>NUCLEOTIDE SEQUENCE [LARGE SCALE GENOMIC DNA]</scope>
    <source>
        <strain evidence="4">CCUG 58938</strain>
    </source>
</reference>
<dbReference type="NCBIfam" id="TIGR04183">
    <property type="entry name" value="Por_Secre_tail"/>
    <property type="match status" value="1"/>
</dbReference>
<gene>
    <name evidence="3" type="ORF">ACFQ21_18615</name>
</gene>
<dbReference type="Pfam" id="PF18962">
    <property type="entry name" value="Por_Secre_tail"/>
    <property type="match status" value="1"/>
</dbReference>
<accession>A0ABW3K5D4</accession>
<dbReference type="NCBIfam" id="NF038128">
    <property type="entry name" value="choice_anch_J"/>
    <property type="match status" value="1"/>
</dbReference>
<organism evidence="3 4">
    <name type="scientific">Ohtaekwangia kribbensis</name>
    <dbReference type="NCBI Taxonomy" id="688913"/>
    <lineage>
        <taxon>Bacteria</taxon>
        <taxon>Pseudomonadati</taxon>
        <taxon>Bacteroidota</taxon>
        <taxon>Cytophagia</taxon>
        <taxon>Cytophagales</taxon>
        <taxon>Fulvivirgaceae</taxon>
        <taxon>Ohtaekwangia</taxon>
    </lineage>
</organism>
<dbReference type="Gene3D" id="2.60.120.200">
    <property type="match status" value="1"/>
</dbReference>
<keyword evidence="1" id="KW-0732">Signal</keyword>
<feature type="signal peptide" evidence="1">
    <location>
        <begin position="1"/>
        <end position="37"/>
    </location>
</feature>